<evidence type="ECO:0000256" key="1">
    <source>
        <dbReference type="ARBA" id="ARBA00004651"/>
    </source>
</evidence>
<dbReference type="Proteomes" id="UP001597079">
    <property type="component" value="Unassembled WGS sequence"/>
</dbReference>
<dbReference type="InterPro" id="IPR011701">
    <property type="entry name" value="MFS"/>
</dbReference>
<accession>A0ABW4JMC7</accession>
<feature type="transmembrane region" description="Helical" evidence="6">
    <location>
        <begin position="267"/>
        <end position="288"/>
    </location>
</feature>
<dbReference type="EMBL" id="JBHUCX010000083">
    <property type="protein sequence ID" value="MFD1677031.1"/>
    <property type="molecule type" value="Genomic_DNA"/>
</dbReference>
<comment type="subcellular location">
    <subcellularLocation>
        <location evidence="1">Cell membrane</location>
        <topology evidence="1">Multi-pass membrane protein</topology>
    </subcellularLocation>
</comment>
<keyword evidence="5 6" id="KW-0472">Membrane</keyword>
<feature type="transmembrane region" description="Helical" evidence="6">
    <location>
        <begin position="131"/>
        <end position="155"/>
    </location>
</feature>
<gene>
    <name evidence="8" type="ORF">ACFSB2_20355</name>
</gene>
<evidence type="ECO:0000313" key="8">
    <source>
        <dbReference type="EMBL" id="MFD1677031.1"/>
    </source>
</evidence>
<comment type="caution">
    <text evidence="8">The sequence shown here is derived from an EMBL/GenBank/DDBJ whole genome shotgun (WGS) entry which is preliminary data.</text>
</comment>
<proteinExistence type="predicted"/>
<feature type="transmembrane region" description="Helical" evidence="6">
    <location>
        <begin position="161"/>
        <end position="181"/>
    </location>
</feature>
<dbReference type="Pfam" id="PF07690">
    <property type="entry name" value="MFS_1"/>
    <property type="match status" value="1"/>
</dbReference>
<dbReference type="InterPro" id="IPR036259">
    <property type="entry name" value="MFS_trans_sf"/>
</dbReference>
<feature type="transmembrane region" description="Helical" evidence="6">
    <location>
        <begin position="428"/>
        <end position="445"/>
    </location>
</feature>
<dbReference type="InterPro" id="IPR020846">
    <property type="entry name" value="MFS_dom"/>
</dbReference>
<reference evidence="9" key="1">
    <citation type="journal article" date="2019" name="Int. J. Syst. Evol. Microbiol.">
        <title>The Global Catalogue of Microorganisms (GCM) 10K type strain sequencing project: providing services to taxonomists for standard genome sequencing and annotation.</title>
        <authorList>
            <consortium name="The Broad Institute Genomics Platform"/>
            <consortium name="The Broad Institute Genome Sequencing Center for Infectious Disease"/>
            <person name="Wu L."/>
            <person name="Ma J."/>
        </authorList>
    </citation>
    <scope>NUCLEOTIDE SEQUENCE [LARGE SCALE GENOMIC DNA]</scope>
    <source>
        <strain evidence="9">CGMCC 1.12286</strain>
    </source>
</reference>
<feature type="transmembrane region" description="Helical" evidence="6">
    <location>
        <begin position="41"/>
        <end position="62"/>
    </location>
</feature>
<name>A0ABW4JMC7_9BACL</name>
<evidence type="ECO:0000256" key="4">
    <source>
        <dbReference type="ARBA" id="ARBA00022989"/>
    </source>
</evidence>
<keyword evidence="3 6" id="KW-0812">Transmembrane</keyword>
<dbReference type="SUPFAM" id="SSF103473">
    <property type="entry name" value="MFS general substrate transporter"/>
    <property type="match status" value="1"/>
</dbReference>
<dbReference type="Gene3D" id="1.20.1720.10">
    <property type="entry name" value="Multidrug resistance protein D"/>
    <property type="match status" value="1"/>
</dbReference>
<feature type="transmembrane region" description="Helical" evidence="6">
    <location>
        <begin position="202"/>
        <end position="222"/>
    </location>
</feature>
<feature type="transmembrane region" description="Helical" evidence="6">
    <location>
        <begin position="333"/>
        <end position="351"/>
    </location>
</feature>
<evidence type="ECO:0000256" key="2">
    <source>
        <dbReference type="ARBA" id="ARBA00022448"/>
    </source>
</evidence>
<feature type="transmembrane region" description="Helical" evidence="6">
    <location>
        <begin position="357"/>
        <end position="382"/>
    </location>
</feature>
<dbReference type="PANTHER" id="PTHR42718">
    <property type="entry name" value="MAJOR FACILITATOR SUPERFAMILY MULTIDRUG TRANSPORTER MFSC"/>
    <property type="match status" value="1"/>
</dbReference>
<dbReference type="RefSeq" id="WP_377944941.1">
    <property type="nucleotide sequence ID" value="NZ_JBHUCX010000083.1"/>
</dbReference>
<evidence type="ECO:0000256" key="6">
    <source>
        <dbReference type="SAM" id="Phobius"/>
    </source>
</evidence>
<keyword evidence="9" id="KW-1185">Reference proteome</keyword>
<keyword evidence="4 6" id="KW-1133">Transmembrane helix</keyword>
<protein>
    <submittedName>
        <fullName evidence="8">MFS transporter</fullName>
    </submittedName>
</protein>
<evidence type="ECO:0000256" key="3">
    <source>
        <dbReference type="ARBA" id="ARBA00022692"/>
    </source>
</evidence>
<organism evidence="8 9">
    <name type="scientific">Alicyclobacillus fodiniaquatilis</name>
    <dbReference type="NCBI Taxonomy" id="1661150"/>
    <lineage>
        <taxon>Bacteria</taxon>
        <taxon>Bacillati</taxon>
        <taxon>Bacillota</taxon>
        <taxon>Bacilli</taxon>
        <taxon>Bacillales</taxon>
        <taxon>Alicyclobacillaceae</taxon>
        <taxon>Alicyclobacillus</taxon>
    </lineage>
</organism>
<dbReference type="PANTHER" id="PTHR42718:SF9">
    <property type="entry name" value="MAJOR FACILITATOR SUPERFAMILY MULTIDRUG TRANSPORTER MFSC"/>
    <property type="match status" value="1"/>
</dbReference>
<dbReference type="CDD" id="cd17321">
    <property type="entry name" value="MFS_MMR_MDR_like"/>
    <property type="match status" value="1"/>
</dbReference>
<evidence type="ECO:0000313" key="9">
    <source>
        <dbReference type="Proteomes" id="UP001597079"/>
    </source>
</evidence>
<feature type="transmembrane region" description="Helical" evidence="6">
    <location>
        <begin position="74"/>
        <end position="91"/>
    </location>
</feature>
<feature type="transmembrane region" description="Helical" evidence="6">
    <location>
        <begin position="228"/>
        <end position="246"/>
    </location>
</feature>
<evidence type="ECO:0000259" key="7">
    <source>
        <dbReference type="PROSITE" id="PS50850"/>
    </source>
</evidence>
<keyword evidence="2" id="KW-0813">Transport</keyword>
<feature type="transmembrane region" description="Helical" evidence="6">
    <location>
        <begin position="103"/>
        <end position="124"/>
    </location>
</feature>
<dbReference type="PROSITE" id="PS50850">
    <property type="entry name" value="MFS"/>
    <property type="match status" value="1"/>
</dbReference>
<sequence length="450" mass="49339">MTVRRTWFMASISLGILLNPLNSSMISVAIAKLQSVYQISFTDVSWMIFAFYISSAIAQPVMGKVGDLFGRKKVFLAGLIVVFITSMFAPLSPNYSWLIGFRVLQSIGTSMIAAVGMAMVRIYITERQAGALSVLSVFLSGASAFGPSIGGFLIHWWNWPAIFLVNIPFIVASFVIASWTIPKDNLEIHVSIKMSFRTLLNLVDGLGILLFCVGMVGILIAALSSESVSHYVSGVTGLIAMGLFVWRELRTSTPFIPLRSFGKYPTMTWVHFQFVLVNILYYSLFFGLPTYLQEERHLNVLDTGFLMLSLGLCSLAASPIAGRWIEKSGSRPALLLSGVLMVFGAVWMATLRQTSPVISVCFALAAFGIANGLNNVGMQAALFKSTPKEMIGVSSGLFQTSRYLGTILSSLLLDVVFGNRLTTENFEWLGAILAVIAVMFLLMSWSRRGR</sequence>
<feature type="transmembrane region" description="Helical" evidence="6">
    <location>
        <begin position="300"/>
        <end position="321"/>
    </location>
</feature>
<evidence type="ECO:0000256" key="5">
    <source>
        <dbReference type="ARBA" id="ARBA00023136"/>
    </source>
</evidence>
<feature type="domain" description="Major facilitator superfamily (MFS) profile" evidence="7">
    <location>
        <begin position="8"/>
        <end position="448"/>
    </location>
</feature>
<dbReference type="Gene3D" id="1.20.1250.20">
    <property type="entry name" value="MFS general substrate transporter like domains"/>
    <property type="match status" value="1"/>
</dbReference>